<feature type="region of interest" description="Disordered" evidence="1">
    <location>
        <begin position="1"/>
        <end position="29"/>
    </location>
</feature>
<dbReference type="OrthoDB" id="9798754at2"/>
<evidence type="ECO:0000256" key="1">
    <source>
        <dbReference type="SAM" id="MobiDB-lite"/>
    </source>
</evidence>
<dbReference type="EMBL" id="QQNH01000012">
    <property type="protein sequence ID" value="RDE08720.1"/>
    <property type="molecule type" value="Genomic_DNA"/>
</dbReference>
<feature type="domain" description="DUF559" evidence="2">
    <location>
        <begin position="33"/>
        <end position="139"/>
    </location>
</feature>
<protein>
    <submittedName>
        <fullName evidence="3">Endonuclease domain-containing protein</fullName>
    </submittedName>
</protein>
<evidence type="ECO:0000313" key="3">
    <source>
        <dbReference type="EMBL" id="RDE08720.1"/>
    </source>
</evidence>
<dbReference type="Proteomes" id="UP000253759">
    <property type="component" value="Unassembled WGS sequence"/>
</dbReference>
<dbReference type="InterPro" id="IPR007569">
    <property type="entry name" value="DUF559"/>
</dbReference>
<dbReference type="SUPFAM" id="SSF52980">
    <property type="entry name" value="Restriction endonuclease-like"/>
    <property type="match status" value="1"/>
</dbReference>
<dbReference type="Pfam" id="PF04480">
    <property type="entry name" value="DUF559"/>
    <property type="match status" value="1"/>
</dbReference>
<gene>
    <name evidence="3" type="ORF">DVH29_09765</name>
</gene>
<dbReference type="PANTHER" id="PTHR38590:SF1">
    <property type="entry name" value="BLL0828 PROTEIN"/>
    <property type="match status" value="1"/>
</dbReference>
<keyword evidence="3" id="KW-0378">Hydrolase</keyword>
<evidence type="ECO:0000313" key="4">
    <source>
        <dbReference type="Proteomes" id="UP000253759"/>
    </source>
</evidence>
<reference evidence="4" key="1">
    <citation type="submission" date="2018-07" db="EMBL/GenBank/DDBJ databases">
        <authorList>
            <person name="Liu B.-T."/>
            <person name="Du Z."/>
        </authorList>
    </citation>
    <scope>NUCLEOTIDE SEQUENCE [LARGE SCALE GENOMIC DNA]</scope>
    <source>
        <strain evidence="4">XYN52</strain>
    </source>
</reference>
<accession>A0A369W5T6</accession>
<proteinExistence type="predicted"/>
<keyword evidence="3" id="KW-0540">Nuclease</keyword>
<dbReference type="GO" id="GO:0004519">
    <property type="term" value="F:endonuclease activity"/>
    <property type="evidence" value="ECO:0007669"/>
    <property type="project" value="UniProtKB-KW"/>
</dbReference>
<comment type="caution">
    <text evidence="3">The sequence shown here is derived from an EMBL/GenBank/DDBJ whole genome shotgun (WGS) entry which is preliminary data.</text>
</comment>
<dbReference type="RefSeq" id="WP_114645990.1">
    <property type="nucleotide sequence ID" value="NZ_QQNH01000012.1"/>
</dbReference>
<dbReference type="Gene3D" id="3.40.960.10">
    <property type="entry name" value="VSR Endonuclease"/>
    <property type="match status" value="1"/>
</dbReference>
<name>A0A369W5T6_9HYPH</name>
<sequence length="151" mass="17177">MANAVPMPQRDTSPLAGEDGRGDRRKPIDEVNKTLAQRLRAVPTDAEIRMWRLLFPYRTGGYHFRKQVQIGAYVADFACHHAKVIIEVDGGQHFTAMGRTADAKRDGYLKERGYDVLRFSNIDVLTNSDGVLMEIDRHLRTIEPRLRKAQA</sequence>
<dbReference type="InterPro" id="IPR047216">
    <property type="entry name" value="Endonuclease_DUF559_bact"/>
</dbReference>
<organism evidence="3 4">
    <name type="scientific">Pelagibacterium lacus</name>
    <dbReference type="NCBI Taxonomy" id="2282655"/>
    <lineage>
        <taxon>Bacteria</taxon>
        <taxon>Pseudomonadati</taxon>
        <taxon>Pseudomonadota</taxon>
        <taxon>Alphaproteobacteria</taxon>
        <taxon>Hyphomicrobiales</taxon>
        <taxon>Devosiaceae</taxon>
        <taxon>Pelagibacterium</taxon>
    </lineage>
</organism>
<keyword evidence="4" id="KW-1185">Reference proteome</keyword>
<dbReference type="CDD" id="cd01038">
    <property type="entry name" value="Endonuclease_DUF559"/>
    <property type="match status" value="1"/>
</dbReference>
<dbReference type="PANTHER" id="PTHR38590">
    <property type="entry name" value="BLL0828 PROTEIN"/>
    <property type="match status" value="1"/>
</dbReference>
<evidence type="ECO:0000259" key="2">
    <source>
        <dbReference type="Pfam" id="PF04480"/>
    </source>
</evidence>
<feature type="compositionally biased region" description="Basic and acidic residues" evidence="1">
    <location>
        <begin position="18"/>
        <end position="29"/>
    </location>
</feature>
<dbReference type="AlphaFoldDB" id="A0A369W5T6"/>
<dbReference type="InterPro" id="IPR011335">
    <property type="entry name" value="Restrct_endonuc-II-like"/>
</dbReference>
<keyword evidence="3" id="KW-0255">Endonuclease</keyword>